<evidence type="ECO:0000256" key="6">
    <source>
        <dbReference type="ARBA" id="ARBA00022989"/>
    </source>
</evidence>
<evidence type="ECO:0000256" key="3">
    <source>
        <dbReference type="ARBA" id="ARBA00022692"/>
    </source>
</evidence>
<dbReference type="PANTHER" id="PTHR24221:SF402">
    <property type="entry name" value="IRON-SULFUR CLUSTERS TRANSPORTER ABCB7, MITOCHONDRIAL"/>
    <property type="match status" value="1"/>
</dbReference>
<dbReference type="InterPro" id="IPR003439">
    <property type="entry name" value="ABC_transporter-like_ATP-bd"/>
</dbReference>
<keyword evidence="5 11" id="KW-0067">ATP-binding</keyword>
<feature type="domain" description="ABC transporter" evidence="9">
    <location>
        <begin position="361"/>
        <end position="595"/>
    </location>
</feature>
<dbReference type="PROSITE" id="PS50893">
    <property type="entry name" value="ABC_TRANSPORTER_2"/>
    <property type="match status" value="1"/>
</dbReference>
<evidence type="ECO:0000256" key="5">
    <source>
        <dbReference type="ARBA" id="ARBA00022840"/>
    </source>
</evidence>
<feature type="transmembrane region" description="Helical" evidence="8">
    <location>
        <begin position="265"/>
        <end position="287"/>
    </location>
</feature>
<dbReference type="CDD" id="cd18582">
    <property type="entry name" value="ABC_6TM_ATM1_ABCB7"/>
    <property type="match status" value="1"/>
</dbReference>
<keyword evidence="6 8" id="KW-1133">Transmembrane helix</keyword>
<keyword evidence="12" id="KW-1185">Reference proteome</keyword>
<dbReference type="Pfam" id="PF00005">
    <property type="entry name" value="ABC_tran"/>
    <property type="match status" value="1"/>
</dbReference>
<dbReference type="GO" id="GO:0006879">
    <property type="term" value="P:intracellular iron ion homeostasis"/>
    <property type="evidence" value="ECO:0007669"/>
    <property type="project" value="TreeGrafter"/>
</dbReference>
<dbReference type="Proteomes" id="UP000243084">
    <property type="component" value="Unassembled WGS sequence"/>
</dbReference>
<keyword evidence="3 8" id="KW-0812">Transmembrane</keyword>
<dbReference type="GO" id="GO:0140359">
    <property type="term" value="F:ABC-type transporter activity"/>
    <property type="evidence" value="ECO:0007669"/>
    <property type="project" value="InterPro"/>
</dbReference>
<evidence type="ECO:0000256" key="7">
    <source>
        <dbReference type="ARBA" id="ARBA00023136"/>
    </source>
</evidence>
<feature type="transmembrane region" description="Helical" evidence="8">
    <location>
        <begin position="184"/>
        <end position="202"/>
    </location>
</feature>
<dbReference type="SUPFAM" id="SSF90123">
    <property type="entry name" value="ABC transporter transmembrane region"/>
    <property type="match status" value="1"/>
</dbReference>
<dbReference type="GO" id="GO:0005524">
    <property type="term" value="F:ATP binding"/>
    <property type="evidence" value="ECO:0007669"/>
    <property type="project" value="UniProtKB-KW"/>
</dbReference>
<evidence type="ECO:0000256" key="8">
    <source>
        <dbReference type="SAM" id="Phobius"/>
    </source>
</evidence>
<dbReference type="PROSITE" id="PS00211">
    <property type="entry name" value="ABC_TRANSPORTER_1"/>
    <property type="match status" value="1"/>
</dbReference>
<dbReference type="Gene3D" id="3.40.50.300">
    <property type="entry name" value="P-loop containing nucleotide triphosphate hydrolases"/>
    <property type="match status" value="1"/>
</dbReference>
<name>A0A1I5XIJ9_9GAMM</name>
<proteinExistence type="predicted"/>
<dbReference type="AlphaFoldDB" id="A0A1I5XIJ9"/>
<feature type="transmembrane region" description="Helical" evidence="8">
    <location>
        <begin position="157"/>
        <end position="178"/>
    </location>
</feature>
<evidence type="ECO:0000313" key="12">
    <source>
        <dbReference type="Proteomes" id="UP000243084"/>
    </source>
</evidence>
<dbReference type="Pfam" id="PF00664">
    <property type="entry name" value="ABC_membrane"/>
    <property type="match status" value="1"/>
</dbReference>
<keyword evidence="2" id="KW-0813">Transport</keyword>
<accession>A0A1I5XIJ9</accession>
<gene>
    <name evidence="11" type="ORF">SAMN05216229_11698</name>
</gene>
<evidence type="ECO:0000256" key="2">
    <source>
        <dbReference type="ARBA" id="ARBA00022448"/>
    </source>
</evidence>
<feature type="transmembrane region" description="Helical" evidence="8">
    <location>
        <begin position="42"/>
        <end position="63"/>
    </location>
</feature>
<dbReference type="RefSeq" id="WP_092433852.1">
    <property type="nucleotide sequence ID" value="NZ_FOXM01000016.1"/>
</dbReference>
<evidence type="ECO:0000313" key="11">
    <source>
        <dbReference type="EMBL" id="SFQ31805.1"/>
    </source>
</evidence>
<keyword evidence="4" id="KW-0547">Nucleotide-binding</keyword>
<dbReference type="Gene3D" id="1.20.1560.10">
    <property type="entry name" value="ABC transporter type 1, transmembrane domain"/>
    <property type="match status" value="1"/>
</dbReference>
<evidence type="ECO:0000259" key="10">
    <source>
        <dbReference type="PROSITE" id="PS50929"/>
    </source>
</evidence>
<feature type="transmembrane region" description="Helical" evidence="8">
    <location>
        <begin position="307"/>
        <end position="325"/>
    </location>
</feature>
<feature type="transmembrane region" description="Helical" evidence="8">
    <location>
        <begin position="75"/>
        <end position="97"/>
    </location>
</feature>
<dbReference type="InterPro" id="IPR017871">
    <property type="entry name" value="ABC_transporter-like_CS"/>
</dbReference>
<dbReference type="FunFam" id="3.40.50.300:FF:000186">
    <property type="entry name" value="ATP-binding cassette sub-family B member 7, mitochondrial"/>
    <property type="match status" value="1"/>
</dbReference>
<dbReference type="EMBL" id="FOXM01000016">
    <property type="protein sequence ID" value="SFQ31805.1"/>
    <property type="molecule type" value="Genomic_DNA"/>
</dbReference>
<dbReference type="SMART" id="SM00382">
    <property type="entry name" value="AAA"/>
    <property type="match status" value="1"/>
</dbReference>
<dbReference type="GO" id="GO:0016887">
    <property type="term" value="F:ATP hydrolysis activity"/>
    <property type="evidence" value="ECO:0007669"/>
    <property type="project" value="InterPro"/>
</dbReference>
<dbReference type="GO" id="GO:0005886">
    <property type="term" value="C:plasma membrane"/>
    <property type="evidence" value="ECO:0007669"/>
    <property type="project" value="UniProtKB-SubCell"/>
</dbReference>
<dbReference type="PANTHER" id="PTHR24221">
    <property type="entry name" value="ATP-BINDING CASSETTE SUB-FAMILY B"/>
    <property type="match status" value="1"/>
</dbReference>
<dbReference type="InterPro" id="IPR027417">
    <property type="entry name" value="P-loop_NTPase"/>
</dbReference>
<dbReference type="InterPro" id="IPR039421">
    <property type="entry name" value="Type_1_exporter"/>
</dbReference>
<sequence>MTSSNTNEQADTAPAKDAEQVRSDFAVIADLLPYLRPYLGRILLALSLVLAAKLLNLLVPIVLKHIVDGLNVEPNLMMLPVGLLLAYGAARIGVTLFTELRQVVFARVMARTSRQVTLRVFRHLHGLSLKFHLGRRTGGVARDVERGGSAIADLLDWTLYSIIPILLEVLLVTGVLVWAYDWRFAAITLGTLLAYGIWTFAITEWRTRYYRAAVEADTRANERAVDSLLNYETVKYFNNEEHEATRYDENLRSLENAKVKATTSLALLNLGQAAVVSLGVTAMMWLAADGVVAGTLTVGDLVLVNAYLLQLSAPLFLLGMMYREVKQALTNMERLFGLLDERQDVQDSPDARQLVTSQPQVRFEMVQFGYDPRRQILHDVDFEIPAGGTVAVVGHSGCGKSTLARLLYRFYDVDGGRITIGGHDLRQLTQASVRSAIAIVPQDTVLFNDSIYYNILYGKPSASREDVEAAARAAHIHDFVQSLPDGYETPVGERGLKLSGGEKQRVAIARAILKNPSILIFDEATSALDSQSERAIQAELERIQLGRTTLVIAHRLSTVMNADQILVMNDGRIVERGSHPQLLALGGQYAQMWRLQQQRAEQAATEQHDR</sequence>
<organism evidence="11 12">
    <name type="scientific">Geopseudomonas sagittaria</name>
    <dbReference type="NCBI Taxonomy" id="1135990"/>
    <lineage>
        <taxon>Bacteria</taxon>
        <taxon>Pseudomonadati</taxon>
        <taxon>Pseudomonadota</taxon>
        <taxon>Gammaproteobacteria</taxon>
        <taxon>Pseudomonadales</taxon>
        <taxon>Pseudomonadaceae</taxon>
        <taxon>Geopseudomonas</taxon>
    </lineage>
</organism>
<dbReference type="OrthoDB" id="6828292at2"/>
<evidence type="ECO:0000259" key="9">
    <source>
        <dbReference type="PROSITE" id="PS50893"/>
    </source>
</evidence>
<reference evidence="12" key="1">
    <citation type="submission" date="2016-10" db="EMBL/GenBank/DDBJ databases">
        <authorList>
            <person name="Varghese N."/>
            <person name="Submissions S."/>
        </authorList>
    </citation>
    <scope>NUCLEOTIDE SEQUENCE [LARGE SCALE GENOMIC DNA]</scope>
    <source>
        <strain evidence="12">JCM 18195</strain>
    </source>
</reference>
<dbReference type="CDD" id="cd03253">
    <property type="entry name" value="ABCC_ATM1_transporter"/>
    <property type="match status" value="1"/>
</dbReference>
<dbReference type="InterPro" id="IPR003593">
    <property type="entry name" value="AAA+_ATPase"/>
</dbReference>
<dbReference type="InterPro" id="IPR011527">
    <property type="entry name" value="ABC1_TM_dom"/>
</dbReference>
<feature type="domain" description="ABC transmembrane type-1" evidence="10">
    <location>
        <begin position="43"/>
        <end position="327"/>
    </location>
</feature>
<evidence type="ECO:0000256" key="4">
    <source>
        <dbReference type="ARBA" id="ARBA00022741"/>
    </source>
</evidence>
<keyword evidence="7 8" id="KW-0472">Membrane</keyword>
<dbReference type="InterPro" id="IPR036640">
    <property type="entry name" value="ABC1_TM_sf"/>
</dbReference>
<protein>
    <submittedName>
        <fullName evidence="11">ATP-binding cassette, subfamily B</fullName>
    </submittedName>
</protein>
<dbReference type="SUPFAM" id="SSF52540">
    <property type="entry name" value="P-loop containing nucleoside triphosphate hydrolases"/>
    <property type="match status" value="1"/>
</dbReference>
<evidence type="ECO:0000256" key="1">
    <source>
        <dbReference type="ARBA" id="ARBA00004651"/>
    </source>
</evidence>
<comment type="subcellular location">
    <subcellularLocation>
        <location evidence="1">Cell membrane</location>
        <topology evidence="1">Multi-pass membrane protein</topology>
    </subcellularLocation>
</comment>
<dbReference type="PROSITE" id="PS50929">
    <property type="entry name" value="ABC_TM1F"/>
    <property type="match status" value="1"/>
</dbReference>